<feature type="transmembrane region" description="Helical" evidence="5">
    <location>
        <begin position="27"/>
        <end position="51"/>
    </location>
</feature>
<feature type="transmembrane region" description="Helical" evidence="5">
    <location>
        <begin position="196"/>
        <end position="216"/>
    </location>
</feature>
<keyword evidence="2 5" id="KW-0812">Transmembrane</keyword>
<feature type="transmembrane region" description="Helical" evidence="5">
    <location>
        <begin position="170"/>
        <end position="189"/>
    </location>
</feature>
<dbReference type="EMBL" id="QWGA01000008">
    <property type="protein sequence ID" value="RIJ27804.1"/>
    <property type="molecule type" value="Genomic_DNA"/>
</dbReference>
<accession>A0A399RAY5</accession>
<keyword evidence="5" id="KW-1003">Cell membrane</keyword>
<reference evidence="6 7" key="1">
    <citation type="submission" date="2018-08" db="EMBL/GenBank/DDBJ databases">
        <title>Henriciella mobilis sp. nov., isolated from seawater.</title>
        <authorList>
            <person name="Cheng H."/>
            <person name="Wu Y.-H."/>
            <person name="Xu X.-W."/>
            <person name="Guo L.-L."/>
        </authorList>
    </citation>
    <scope>NUCLEOTIDE SEQUENCE [LARGE SCALE GENOMIC DNA]</scope>
    <source>
        <strain evidence="6 7">CCUG67844</strain>
    </source>
</reference>
<feature type="transmembrane region" description="Helical" evidence="5">
    <location>
        <begin position="72"/>
        <end position="91"/>
    </location>
</feature>
<name>A0A399RAY5_9PROT</name>
<feature type="transmembrane region" description="Helical" evidence="5">
    <location>
        <begin position="97"/>
        <end position="116"/>
    </location>
</feature>
<keyword evidence="3 5" id="KW-1133">Transmembrane helix</keyword>
<dbReference type="Pfam" id="PF01925">
    <property type="entry name" value="TauE"/>
    <property type="match status" value="1"/>
</dbReference>
<comment type="similarity">
    <text evidence="5">Belongs to the 4-toluene sulfonate uptake permease (TSUP) (TC 2.A.102) family.</text>
</comment>
<evidence type="ECO:0000256" key="3">
    <source>
        <dbReference type="ARBA" id="ARBA00022989"/>
    </source>
</evidence>
<proteinExistence type="inferred from homology"/>
<dbReference type="Proteomes" id="UP000265845">
    <property type="component" value="Unassembled WGS sequence"/>
</dbReference>
<gene>
    <name evidence="6" type="ORF">D1222_13545</name>
</gene>
<sequence>MSPLSAAIILFATLVTAFISGIFGMAGGLILMGVLAALLPVATAMIVHGAIQMVSNGWRAWLLRGQIDRVIFARYAAGSVGAVLLLVLLAWRPDKTVVYLLLGLTPLMVWVPRKVIDLDIQKRGQAEVAGFIVQALNTLAGVAGPLLDLFFVRTDMTRQAIVATKSATQVLAHLVKIAFWSLPILAAAGEIYIPPLWLFALAIPLSMSGTWLGGLVLEQMSDINFKRWMRWLVTVIGLVYLARAAGFL</sequence>
<comment type="caution">
    <text evidence="6">The sequence shown here is derived from an EMBL/GenBank/DDBJ whole genome shotgun (WGS) entry which is preliminary data.</text>
</comment>
<evidence type="ECO:0000256" key="4">
    <source>
        <dbReference type="ARBA" id="ARBA00023136"/>
    </source>
</evidence>
<dbReference type="InterPro" id="IPR002781">
    <property type="entry name" value="TM_pro_TauE-like"/>
</dbReference>
<dbReference type="RefSeq" id="WP_119455178.1">
    <property type="nucleotide sequence ID" value="NZ_QWGA01000008.1"/>
</dbReference>
<protein>
    <recommendedName>
        <fullName evidence="5">Probable membrane transporter protein</fullName>
    </recommendedName>
</protein>
<comment type="subcellular location">
    <subcellularLocation>
        <location evidence="5">Cell membrane</location>
        <topology evidence="5">Multi-pass membrane protein</topology>
    </subcellularLocation>
    <subcellularLocation>
        <location evidence="1">Membrane</location>
        <topology evidence="1">Multi-pass membrane protein</topology>
    </subcellularLocation>
</comment>
<keyword evidence="4 5" id="KW-0472">Membrane</keyword>
<evidence type="ECO:0000256" key="5">
    <source>
        <dbReference type="RuleBase" id="RU363041"/>
    </source>
</evidence>
<evidence type="ECO:0000256" key="2">
    <source>
        <dbReference type="ARBA" id="ARBA00022692"/>
    </source>
</evidence>
<organism evidence="6 7">
    <name type="scientific">Henriciella algicola</name>
    <dbReference type="NCBI Taxonomy" id="1608422"/>
    <lineage>
        <taxon>Bacteria</taxon>
        <taxon>Pseudomonadati</taxon>
        <taxon>Pseudomonadota</taxon>
        <taxon>Alphaproteobacteria</taxon>
        <taxon>Hyphomonadales</taxon>
        <taxon>Hyphomonadaceae</taxon>
        <taxon>Henriciella</taxon>
    </lineage>
</organism>
<evidence type="ECO:0000313" key="6">
    <source>
        <dbReference type="EMBL" id="RIJ27804.1"/>
    </source>
</evidence>
<dbReference type="AlphaFoldDB" id="A0A399RAY5"/>
<evidence type="ECO:0000313" key="7">
    <source>
        <dbReference type="Proteomes" id="UP000265845"/>
    </source>
</evidence>
<feature type="transmembrane region" description="Helical" evidence="5">
    <location>
        <begin position="128"/>
        <end position="150"/>
    </location>
</feature>
<dbReference type="OrthoDB" id="8478323at2"/>
<dbReference type="GO" id="GO:0005886">
    <property type="term" value="C:plasma membrane"/>
    <property type="evidence" value="ECO:0007669"/>
    <property type="project" value="UniProtKB-SubCell"/>
</dbReference>
<keyword evidence="7" id="KW-1185">Reference proteome</keyword>
<feature type="transmembrane region" description="Helical" evidence="5">
    <location>
        <begin position="228"/>
        <end position="246"/>
    </location>
</feature>
<evidence type="ECO:0000256" key="1">
    <source>
        <dbReference type="ARBA" id="ARBA00004141"/>
    </source>
</evidence>